<dbReference type="GeneID" id="24853888"/>
<dbReference type="GO" id="GO:0005507">
    <property type="term" value="F:copper ion binding"/>
    <property type="evidence" value="ECO:0007669"/>
    <property type="project" value="TreeGrafter"/>
</dbReference>
<evidence type="ECO:0000256" key="2">
    <source>
        <dbReference type="ARBA" id="ARBA00006024"/>
    </source>
</evidence>
<evidence type="ECO:0000256" key="14">
    <source>
        <dbReference type="ARBA" id="ARBA00023136"/>
    </source>
</evidence>
<keyword evidence="14 16" id="KW-0472">Membrane</keyword>
<dbReference type="SFLD" id="SFLDS00003">
    <property type="entry name" value="Haloacid_Dehalogenase"/>
    <property type="match status" value="1"/>
</dbReference>
<evidence type="ECO:0000256" key="7">
    <source>
        <dbReference type="ARBA" id="ARBA00022723"/>
    </source>
</evidence>
<dbReference type="PROSITE" id="PS00154">
    <property type="entry name" value="ATPASE_E1_E2"/>
    <property type="match status" value="1"/>
</dbReference>
<dbReference type="Proteomes" id="UP000256864">
    <property type="component" value="Unassembled WGS sequence"/>
</dbReference>
<dbReference type="InterPro" id="IPR018303">
    <property type="entry name" value="ATPase_P-typ_P_site"/>
</dbReference>
<dbReference type="RefSeq" id="WP_052457326.1">
    <property type="nucleotide sequence ID" value="NZ_QREL01000001.1"/>
</dbReference>
<keyword evidence="6 16" id="KW-0812">Transmembrane</keyword>
<dbReference type="GO" id="GO:0055070">
    <property type="term" value="P:copper ion homeostasis"/>
    <property type="evidence" value="ECO:0007669"/>
    <property type="project" value="TreeGrafter"/>
</dbReference>
<keyword evidence="19" id="KW-1185">Reference proteome</keyword>
<feature type="transmembrane region" description="Helical" evidence="16">
    <location>
        <begin position="129"/>
        <end position="148"/>
    </location>
</feature>
<dbReference type="GO" id="GO:0016887">
    <property type="term" value="F:ATP hydrolysis activity"/>
    <property type="evidence" value="ECO:0007669"/>
    <property type="project" value="InterPro"/>
</dbReference>
<dbReference type="Gene3D" id="3.40.50.1000">
    <property type="entry name" value="HAD superfamily/HAD-like"/>
    <property type="match status" value="1"/>
</dbReference>
<feature type="transmembrane region" description="Helical" evidence="16">
    <location>
        <begin position="102"/>
        <end position="123"/>
    </location>
</feature>
<dbReference type="GO" id="GO:0043682">
    <property type="term" value="F:P-type divalent copper transporter activity"/>
    <property type="evidence" value="ECO:0007669"/>
    <property type="project" value="TreeGrafter"/>
</dbReference>
<evidence type="ECO:0000256" key="13">
    <source>
        <dbReference type="ARBA" id="ARBA00023065"/>
    </source>
</evidence>
<organism evidence="18 19">
    <name type="scientific">Methanothermobacter defluvii</name>
    <dbReference type="NCBI Taxonomy" id="49339"/>
    <lineage>
        <taxon>Archaea</taxon>
        <taxon>Methanobacteriati</taxon>
        <taxon>Methanobacteriota</taxon>
        <taxon>Methanomada group</taxon>
        <taxon>Methanobacteria</taxon>
        <taxon>Methanobacteriales</taxon>
        <taxon>Methanobacteriaceae</taxon>
        <taxon>Methanothermobacter</taxon>
    </lineage>
</organism>
<keyword evidence="12 16" id="KW-1133">Transmembrane helix</keyword>
<proteinExistence type="inferred from homology"/>
<evidence type="ECO:0000256" key="8">
    <source>
        <dbReference type="ARBA" id="ARBA00022741"/>
    </source>
</evidence>
<accession>A0A371NF44</accession>
<dbReference type="Pfam" id="PF00702">
    <property type="entry name" value="Hydrolase"/>
    <property type="match status" value="1"/>
</dbReference>
<evidence type="ECO:0000256" key="3">
    <source>
        <dbReference type="ARBA" id="ARBA00022448"/>
    </source>
</evidence>
<dbReference type="EMBL" id="QREL01000001">
    <property type="protein sequence ID" value="REE28608.1"/>
    <property type="molecule type" value="Genomic_DNA"/>
</dbReference>
<keyword evidence="11" id="KW-1278">Translocase</keyword>
<dbReference type="SFLD" id="SFLDF00027">
    <property type="entry name" value="p-type_atpase"/>
    <property type="match status" value="1"/>
</dbReference>
<dbReference type="SUPFAM" id="SSF81653">
    <property type="entry name" value="Calcium ATPase, transduction domain A"/>
    <property type="match status" value="1"/>
</dbReference>
<evidence type="ECO:0000256" key="10">
    <source>
        <dbReference type="ARBA" id="ARBA00022842"/>
    </source>
</evidence>
<evidence type="ECO:0000259" key="17">
    <source>
        <dbReference type="Pfam" id="PF00122"/>
    </source>
</evidence>
<dbReference type="InterPro" id="IPR044492">
    <property type="entry name" value="P_typ_ATPase_HD_dom"/>
</dbReference>
<feature type="transmembrane region" description="Helical" evidence="16">
    <location>
        <begin position="643"/>
        <end position="662"/>
    </location>
</feature>
<keyword evidence="3" id="KW-0813">Transport</keyword>
<dbReference type="SFLD" id="SFLDG00002">
    <property type="entry name" value="C1.7:_P-type_atpase_like"/>
    <property type="match status" value="1"/>
</dbReference>
<feature type="region of interest" description="Disordered" evidence="15">
    <location>
        <begin position="1"/>
        <end position="31"/>
    </location>
</feature>
<dbReference type="InterPro" id="IPR027256">
    <property type="entry name" value="P-typ_ATPase_IB"/>
</dbReference>
<evidence type="ECO:0000256" key="4">
    <source>
        <dbReference type="ARBA" id="ARBA00022475"/>
    </source>
</evidence>
<dbReference type="FunFam" id="2.70.150.10:FF:000020">
    <property type="entry name" value="Copper-exporting P-type ATPase A"/>
    <property type="match status" value="1"/>
</dbReference>
<dbReference type="AlphaFoldDB" id="A0A371NF44"/>
<dbReference type="InterPro" id="IPR023299">
    <property type="entry name" value="ATPase_P-typ_cyto_dom_N"/>
</dbReference>
<dbReference type="SUPFAM" id="SSF56784">
    <property type="entry name" value="HAD-like"/>
    <property type="match status" value="1"/>
</dbReference>
<evidence type="ECO:0000256" key="11">
    <source>
        <dbReference type="ARBA" id="ARBA00022967"/>
    </source>
</evidence>
<dbReference type="Gene3D" id="2.70.150.10">
    <property type="entry name" value="Calcium-transporting ATPase, cytoplasmic transduction domain A"/>
    <property type="match status" value="1"/>
</dbReference>
<feature type="transmembrane region" description="Helical" evidence="16">
    <location>
        <begin position="316"/>
        <end position="343"/>
    </location>
</feature>
<dbReference type="NCBIfam" id="TIGR01494">
    <property type="entry name" value="ATPase_P-type"/>
    <property type="match status" value="1"/>
</dbReference>
<dbReference type="PANTHER" id="PTHR43520">
    <property type="entry name" value="ATP7, ISOFORM B"/>
    <property type="match status" value="1"/>
</dbReference>
<name>A0A371NF44_9EURY</name>
<dbReference type="GO" id="GO:0005886">
    <property type="term" value="C:plasma membrane"/>
    <property type="evidence" value="ECO:0007669"/>
    <property type="project" value="UniProtKB-SubCell"/>
</dbReference>
<keyword evidence="10" id="KW-0460">Magnesium</keyword>
<dbReference type="InterPro" id="IPR023214">
    <property type="entry name" value="HAD_sf"/>
</dbReference>
<keyword evidence="9" id="KW-0067">ATP-binding</keyword>
<evidence type="ECO:0000256" key="5">
    <source>
        <dbReference type="ARBA" id="ARBA00022553"/>
    </source>
</evidence>
<sequence length="675" mass="72541">MGRQKDHEKGPGEIMESHRHHENKGKMMDSHRHHEEEYRRRFIICLLMTIPVILLGELPTGNVLLSFEGSEFLVLILSSAIFLYGGYPFLRGSLRELSSRTPGMMTLIAVAITVAYTYSLGVILGLEGMVFFVELVTLIDVMLLGHWIEMRSIRSASGAVERLAGLLPRRAHLVVDGKVEDVDVSTLKPGDIVVVRSGERVPSDGTVIRGESHVNESLLTGESRPIKKVPGDGVIGGSINTGGSLTVEVERVGEESFISQIIELVGRAQEGRTRTQVLADRAAFWLTSIALLGGLLTFIAWSWLGMDVFFSLERAVTLMVTACPHALGLAIPLVIAVSTAISAGRGILIRNRESFENARDPDVVVFDKTGTLTMGELGITDVISFDPEMDEGEILSYAAAVESGSSHPIARGIVEAVAEVLPVENFNSIEGRGVMGHVNGSVVKVLSYGYTEELGFSISDPRVDELIGQAKTTVFVIVDDELRGCIALADMIRPEAREAVGILRSRGVRCLMLTGDSSAVAGWVASEVGIDDYMAELIPIEKYDEIRKLQEDGLRVVMVGDGVNDAPALVQADIGVAIGAGTDVAIESADVVLVRSNPLDVVDLMDLAAATYSKMKENLIWATGYNVIALPLAAGVLYGQGIILSPAMGAILMSLSTVIVALNARTFSFSGQSGR</sequence>
<feature type="transmembrane region" description="Helical" evidence="16">
    <location>
        <begin position="619"/>
        <end position="637"/>
    </location>
</feature>
<dbReference type="InterPro" id="IPR001757">
    <property type="entry name" value="P_typ_ATPase"/>
</dbReference>
<evidence type="ECO:0000313" key="18">
    <source>
        <dbReference type="EMBL" id="REE28608.1"/>
    </source>
</evidence>
<evidence type="ECO:0000256" key="15">
    <source>
        <dbReference type="SAM" id="MobiDB-lite"/>
    </source>
</evidence>
<dbReference type="Pfam" id="PF00122">
    <property type="entry name" value="E1-E2_ATPase"/>
    <property type="match status" value="1"/>
</dbReference>
<evidence type="ECO:0000256" key="12">
    <source>
        <dbReference type="ARBA" id="ARBA00022989"/>
    </source>
</evidence>
<evidence type="ECO:0000256" key="6">
    <source>
        <dbReference type="ARBA" id="ARBA00022692"/>
    </source>
</evidence>
<keyword evidence="8" id="KW-0547">Nucleotide-binding</keyword>
<gene>
    <name evidence="18" type="ORF">C7452_0627</name>
</gene>
<protein>
    <submittedName>
        <fullName evidence="18">Cu2+-exporting ATPase</fullName>
    </submittedName>
</protein>
<dbReference type="NCBIfam" id="TIGR01525">
    <property type="entry name" value="ATPase-IB_hvy"/>
    <property type="match status" value="1"/>
</dbReference>
<keyword evidence="13" id="KW-0406">Ion transport</keyword>
<reference evidence="18 19" key="1">
    <citation type="submission" date="2018-07" db="EMBL/GenBank/DDBJ databases">
        <title>Genomic Encyclopedia of Type Strains, Phase IV (KMG-IV): sequencing the most valuable type-strain genomes for metagenomic binning, comparative biology and taxonomic classification.</title>
        <authorList>
            <person name="Goeker M."/>
        </authorList>
    </citation>
    <scope>NUCLEOTIDE SEQUENCE [LARGE SCALE GENOMIC DNA]</scope>
    <source>
        <strain evidence="18 19">DSM 7466</strain>
    </source>
</reference>
<dbReference type="InterPro" id="IPR059000">
    <property type="entry name" value="ATPase_P-type_domA"/>
</dbReference>
<evidence type="ECO:0000256" key="16">
    <source>
        <dbReference type="SAM" id="Phobius"/>
    </source>
</evidence>
<comment type="subcellular location">
    <subcellularLocation>
        <location evidence="1">Cell membrane</location>
        <topology evidence="1">Multi-pass membrane protein</topology>
    </subcellularLocation>
</comment>
<dbReference type="PANTHER" id="PTHR43520:SF5">
    <property type="entry name" value="CATION-TRANSPORTING P-TYPE ATPASE-RELATED"/>
    <property type="match status" value="1"/>
</dbReference>
<dbReference type="SUPFAM" id="SSF81665">
    <property type="entry name" value="Calcium ATPase, transmembrane domain M"/>
    <property type="match status" value="1"/>
</dbReference>
<evidence type="ECO:0000256" key="9">
    <source>
        <dbReference type="ARBA" id="ARBA00022840"/>
    </source>
</evidence>
<feature type="transmembrane region" description="Helical" evidence="16">
    <location>
        <begin position="72"/>
        <end position="90"/>
    </location>
</feature>
<keyword evidence="4" id="KW-1003">Cell membrane</keyword>
<dbReference type="InterPro" id="IPR008250">
    <property type="entry name" value="ATPase_P-typ_transduc_dom_A_sf"/>
</dbReference>
<evidence type="ECO:0000313" key="19">
    <source>
        <dbReference type="Proteomes" id="UP000256864"/>
    </source>
</evidence>
<feature type="domain" description="P-type ATPase A" evidence="17">
    <location>
        <begin position="166"/>
        <end position="265"/>
    </location>
</feature>
<feature type="transmembrane region" description="Helical" evidence="16">
    <location>
        <begin position="42"/>
        <end position="60"/>
    </location>
</feature>
<dbReference type="InterPro" id="IPR036412">
    <property type="entry name" value="HAD-like_sf"/>
</dbReference>
<dbReference type="NCBIfam" id="TIGR01511">
    <property type="entry name" value="ATPase-IB1_Cu"/>
    <property type="match status" value="1"/>
</dbReference>
<dbReference type="Gene3D" id="3.40.1110.10">
    <property type="entry name" value="Calcium-transporting ATPase, cytoplasmic domain N"/>
    <property type="match status" value="1"/>
</dbReference>
<dbReference type="PRINTS" id="PR00119">
    <property type="entry name" value="CATATPASE"/>
</dbReference>
<evidence type="ECO:0000256" key="1">
    <source>
        <dbReference type="ARBA" id="ARBA00004651"/>
    </source>
</evidence>
<keyword evidence="5" id="KW-0597">Phosphoprotein</keyword>
<keyword evidence="7" id="KW-0479">Metal-binding</keyword>
<comment type="caution">
    <text evidence="18">The sequence shown here is derived from an EMBL/GenBank/DDBJ whole genome shotgun (WGS) entry which is preliminary data.</text>
</comment>
<dbReference type="CDD" id="cd07552">
    <property type="entry name" value="P-type_ATPase_Cu-like"/>
    <property type="match status" value="1"/>
</dbReference>
<comment type="similarity">
    <text evidence="2">Belongs to the cation transport ATPase (P-type) (TC 3.A.3) family. Type IB subfamily.</text>
</comment>
<dbReference type="GO" id="GO:0005524">
    <property type="term" value="F:ATP binding"/>
    <property type="evidence" value="ECO:0007669"/>
    <property type="project" value="UniProtKB-KW"/>
</dbReference>
<feature type="transmembrane region" description="Helical" evidence="16">
    <location>
        <begin position="282"/>
        <end position="304"/>
    </location>
</feature>
<dbReference type="InterPro" id="IPR023298">
    <property type="entry name" value="ATPase_P-typ_TM_dom_sf"/>
</dbReference>